<reference evidence="4" key="1">
    <citation type="journal article" date="2020" name="Stud. Mycol.">
        <title>101 Dothideomycetes genomes: a test case for predicting lifestyles and emergence of pathogens.</title>
        <authorList>
            <person name="Haridas S."/>
            <person name="Albert R."/>
            <person name="Binder M."/>
            <person name="Bloem J."/>
            <person name="Labutti K."/>
            <person name="Salamov A."/>
            <person name="Andreopoulos B."/>
            <person name="Baker S."/>
            <person name="Barry K."/>
            <person name="Bills G."/>
            <person name="Bluhm B."/>
            <person name="Cannon C."/>
            <person name="Castanera R."/>
            <person name="Culley D."/>
            <person name="Daum C."/>
            <person name="Ezra D."/>
            <person name="Gonzalez J."/>
            <person name="Henrissat B."/>
            <person name="Kuo A."/>
            <person name="Liang C."/>
            <person name="Lipzen A."/>
            <person name="Lutzoni F."/>
            <person name="Magnuson J."/>
            <person name="Mondo S."/>
            <person name="Nolan M."/>
            <person name="Ohm R."/>
            <person name="Pangilinan J."/>
            <person name="Park H.-J."/>
            <person name="Ramirez L."/>
            <person name="Alfaro M."/>
            <person name="Sun H."/>
            <person name="Tritt A."/>
            <person name="Yoshinaga Y."/>
            <person name="Zwiers L.-H."/>
            <person name="Turgeon B."/>
            <person name="Goodwin S."/>
            <person name="Spatafora J."/>
            <person name="Crous P."/>
            <person name="Grigoriev I."/>
        </authorList>
    </citation>
    <scope>NUCLEOTIDE SEQUENCE</scope>
    <source>
        <strain evidence="4">ATCC 16933</strain>
    </source>
</reference>
<dbReference type="InterPro" id="IPR003347">
    <property type="entry name" value="JmjC_dom"/>
</dbReference>
<evidence type="ECO:0000313" key="4">
    <source>
        <dbReference type="EMBL" id="KAF2459851.1"/>
    </source>
</evidence>
<dbReference type="GO" id="GO:0005634">
    <property type="term" value="C:nucleus"/>
    <property type="evidence" value="ECO:0007669"/>
    <property type="project" value="TreeGrafter"/>
</dbReference>
<evidence type="ECO:0000259" key="2">
    <source>
        <dbReference type="PROSITE" id="PS50181"/>
    </source>
</evidence>
<dbReference type="Pfam" id="PF12937">
    <property type="entry name" value="F-box-like"/>
    <property type="match status" value="1"/>
</dbReference>
<dbReference type="SUPFAM" id="SSF51197">
    <property type="entry name" value="Clavaminate synthase-like"/>
    <property type="match status" value="1"/>
</dbReference>
<proteinExistence type="predicted"/>
<dbReference type="GO" id="GO:0000987">
    <property type="term" value="F:cis-regulatory region sequence-specific DNA binding"/>
    <property type="evidence" value="ECO:0007669"/>
    <property type="project" value="TreeGrafter"/>
</dbReference>
<dbReference type="SUPFAM" id="SSF81383">
    <property type="entry name" value="F-box domain"/>
    <property type="match status" value="1"/>
</dbReference>
<sequence>MSPPAALAESAAPQLLRWRSYVRSASTNFSLCPTEFRSDRTALAATGYIVRRLAMAPTAIPANGYPADSRDTADVIRPVKRLKTHRHPEDSDVAHSVAIPSHPLGLKPSGNAYTATANAKDYAGSFGRLPDDLLVQILEYMNAPELVQLGTTCKALYAFTRAEELWKSLCVESPPTHPFRWRGTWRQSYLSLSPSRTAAVQCPTVFSDALHRPFHCAHTPLNPFTSSIPPANEIPRISDLSAADYEARWASTPFILTEPVKAWPAYCDGTFETDRLVERWSDVVFRAEAVEWKLKIYVEYMRNQEDESPVYLFDRGFVEKMGIEVGKQDGNRVKGEEDTHNKDRKRIEGEGEVNNGMEQKEEPVYWPPECFGEDLFAVLGEQRPDCRWLIVGPERSGSSFHKDPNGTSAWNAVIAGSKYWLMFPPSTPSPPPGIILSPDSSEITSPLSIPEYLLSFHALARATPGCREGVCAAGEVLHVPAGWFHLVLNLEESVAVTQNFVPRRKLGEVLRFLKEKPDQVSGFRDEVEDAFGLFVERLRESGRGEVLEEGLREMKSLEAKEKWAGRSGKWEELVRGGKEEGEKDGAGFTFGFGSDEDDE</sequence>
<accession>A0A6A6P780</accession>
<dbReference type="SMART" id="SM00558">
    <property type="entry name" value="JmjC"/>
    <property type="match status" value="1"/>
</dbReference>
<feature type="domain" description="JmjC" evidence="3">
    <location>
        <begin position="356"/>
        <end position="517"/>
    </location>
</feature>
<dbReference type="PROSITE" id="PS50181">
    <property type="entry name" value="FBOX"/>
    <property type="match status" value="1"/>
</dbReference>
<dbReference type="SMART" id="SM00256">
    <property type="entry name" value="FBOX"/>
    <property type="match status" value="1"/>
</dbReference>
<organism evidence="4 5">
    <name type="scientific">Lineolata rhizophorae</name>
    <dbReference type="NCBI Taxonomy" id="578093"/>
    <lineage>
        <taxon>Eukaryota</taxon>
        <taxon>Fungi</taxon>
        <taxon>Dikarya</taxon>
        <taxon>Ascomycota</taxon>
        <taxon>Pezizomycotina</taxon>
        <taxon>Dothideomycetes</taxon>
        <taxon>Dothideomycetes incertae sedis</taxon>
        <taxon>Lineolatales</taxon>
        <taxon>Lineolataceae</taxon>
        <taxon>Lineolata</taxon>
    </lineage>
</organism>
<dbReference type="AlphaFoldDB" id="A0A6A6P780"/>
<dbReference type="Pfam" id="PF13621">
    <property type="entry name" value="Cupin_8"/>
    <property type="match status" value="1"/>
</dbReference>
<feature type="region of interest" description="Disordered" evidence="1">
    <location>
        <begin position="574"/>
        <end position="599"/>
    </location>
</feature>
<dbReference type="EMBL" id="MU001674">
    <property type="protein sequence ID" value="KAF2459851.1"/>
    <property type="molecule type" value="Genomic_DNA"/>
</dbReference>
<dbReference type="PANTHER" id="PTHR12480:SF21">
    <property type="entry name" value="JMJC DOMAIN-CONTAINING PROTEIN 8"/>
    <property type="match status" value="1"/>
</dbReference>
<dbReference type="InterPro" id="IPR001810">
    <property type="entry name" value="F-box_dom"/>
</dbReference>
<dbReference type="PROSITE" id="PS51184">
    <property type="entry name" value="JMJC"/>
    <property type="match status" value="1"/>
</dbReference>
<keyword evidence="5" id="KW-1185">Reference proteome</keyword>
<protein>
    <submittedName>
        <fullName evidence="4">Uncharacterized protein</fullName>
    </submittedName>
</protein>
<dbReference type="InterPro" id="IPR036047">
    <property type="entry name" value="F-box-like_dom_sf"/>
</dbReference>
<feature type="compositionally biased region" description="Basic and acidic residues" evidence="1">
    <location>
        <begin position="574"/>
        <end position="585"/>
    </location>
</feature>
<gene>
    <name evidence="4" type="ORF">BDY21DRAFT_336660</name>
</gene>
<dbReference type="Gene3D" id="2.60.120.650">
    <property type="entry name" value="Cupin"/>
    <property type="match status" value="1"/>
</dbReference>
<dbReference type="Gene3D" id="1.20.1280.50">
    <property type="match status" value="1"/>
</dbReference>
<evidence type="ECO:0000259" key="3">
    <source>
        <dbReference type="PROSITE" id="PS51184"/>
    </source>
</evidence>
<dbReference type="InterPro" id="IPR050910">
    <property type="entry name" value="JMJD6_ArgDemeth/LysHydrox"/>
</dbReference>
<evidence type="ECO:0000256" key="1">
    <source>
        <dbReference type="SAM" id="MobiDB-lite"/>
    </source>
</evidence>
<name>A0A6A6P780_9PEZI</name>
<dbReference type="PANTHER" id="PTHR12480">
    <property type="entry name" value="ARGININE DEMETHYLASE AND LYSYL-HYDROXYLASE JMJD"/>
    <property type="match status" value="1"/>
</dbReference>
<dbReference type="InterPro" id="IPR041667">
    <property type="entry name" value="Cupin_8"/>
</dbReference>
<dbReference type="Proteomes" id="UP000799766">
    <property type="component" value="Unassembled WGS sequence"/>
</dbReference>
<dbReference type="OrthoDB" id="424465at2759"/>
<evidence type="ECO:0000313" key="5">
    <source>
        <dbReference type="Proteomes" id="UP000799766"/>
    </source>
</evidence>
<feature type="domain" description="F-box" evidence="2">
    <location>
        <begin position="123"/>
        <end position="169"/>
    </location>
</feature>